<dbReference type="AlphaFoldDB" id="A0A2H3TVA1"/>
<dbReference type="VEuPathDB" id="FungiDB:FOXG_14874"/>
<feature type="compositionally biased region" description="Polar residues" evidence="1">
    <location>
        <begin position="45"/>
        <end position="62"/>
    </location>
</feature>
<dbReference type="VEuPathDB" id="FungiDB:FOZG_17932"/>
<evidence type="ECO:0000313" key="3">
    <source>
        <dbReference type="Proteomes" id="UP000219369"/>
    </source>
</evidence>
<dbReference type="EMBL" id="FMJY01000011">
    <property type="protein sequence ID" value="SCO92542.1"/>
    <property type="molecule type" value="Genomic_DNA"/>
</dbReference>
<dbReference type="OrthoDB" id="5369347at2759"/>
<reference evidence="3" key="1">
    <citation type="submission" date="2016-09" db="EMBL/GenBank/DDBJ databases">
        <authorList>
            <person name="Guldener U."/>
        </authorList>
    </citation>
    <scope>NUCLEOTIDE SEQUENCE [LARGE SCALE GENOMIC DNA]</scope>
    <source>
        <strain evidence="3">V64-1</strain>
    </source>
</reference>
<gene>
    <name evidence="2" type="ORF">FRV6_16670</name>
</gene>
<dbReference type="VEuPathDB" id="FungiDB:FOXG_06494"/>
<accession>A0A2H3TVA1</accession>
<name>A0A2H3TVA1_FUSOX</name>
<evidence type="ECO:0000313" key="2">
    <source>
        <dbReference type="EMBL" id="SCO92542.1"/>
    </source>
</evidence>
<feature type="compositionally biased region" description="Polar residues" evidence="1">
    <location>
        <begin position="148"/>
        <end position="158"/>
    </location>
</feature>
<protein>
    <submittedName>
        <fullName evidence="2">Uncharacterized protein</fullName>
    </submittedName>
</protein>
<dbReference type="VEuPathDB" id="FungiDB:HZS61_002284"/>
<proteinExistence type="predicted"/>
<organism evidence="2 3">
    <name type="scientific">Fusarium oxysporum</name>
    <name type="common">Fusarium vascular wilt</name>
    <dbReference type="NCBI Taxonomy" id="5507"/>
    <lineage>
        <taxon>Eukaryota</taxon>
        <taxon>Fungi</taxon>
        <taxon>Dikarya</taxon>
        <taxon>Ascomycota</taxon>
        <taxon>Pezizomycotina</taxon>
        <taxon>Sordariomycetes</taxon>
        <taxon>Hypocreomycetidae</taxon>
        <taxon>Hypocreales</taxon>
        <taxon>Nectriaceae</taxon>
        <taxon>Fusarium</taxon>
        <taxon>Fusarium oxysporum species complex</taxon>
    </lineage>
</organism>
<dbReference type="Proteomes" id="UP000219369">
    <property type="component" value="Unassembled WGS sequence"/>
</dbReference>
<feature type="region of interest" description="Disordered" evidence="1">
    <location>
        <begin position="268"/>
        <end position="288"/>
    </location>
</feature>
<evidence type="ECO:0000256" key="1">
    <source>
        <dbReference type="SAM" id="MobiDB-lite"/>
    </source>
</evidence>
<feature type="region of interest" description="Disordered" evidence="1">
    <location>
        <begin position="33"/>
        <end position="175"/>
    </location>
</feature>
<sequence length="601" mass="66988">MAGSNFFASEECQFNNNYCAYEPEYSAQWASPANSMQRYPPPSPATESTCSEMSTGGSSLTRFDNRKCKRNTNKSTVTKSTRRSSIKSKEMKTEDSCRKPKARAKAQPIPEPMSIPSSQEAPVKPSSMNELLGSELGRKRRGRPRQYATPQDKTNANVEQRRAKRQKATSDKRAEQHAHFYNAGTLSLPPVSLQVDGGASVQRSDHRLESAAMLSEIGHHAPELDGLDFSHLLPPPTPPLEPYLSGGSPLGSDEVPGVPLLVSGHSEGDTENLPPMAAVDTMETSPPADADHEYRVKRLGPKVEHDQTQREHIGLAAYLESTADICPEVLSSTRIASLEDDLSGKMSSSDRRRVYCGLGSGGQAPHICLNEDERITHVAGVSFDVDSVTGFPSNLAIAKQGIRWSPTQMPVSDLQSDLHLCPRPVQYLDMVGNQRRVHRPVHQIPHYTFGRLIGFEDVSLYLLFPNLYRDEQKSSRLRDEDFRTWMDGVLLPIIHNHYSNSHVQHYPSSYDHSKYNATARGIETLAQRVHPVAREQQLKYYLPPESLGAVWASIQHAVQEPGFRHFRDITVLLQAKNLKVLTKDITRDPSHYLSSHFGLLQ</sequence>
<feature type="compositionally biased region" description="Basic and acidic residues" evidence="1">
    <location>
        <begin position="87"/>
        <end position="98"/>
    </location>
</feature>